<keyword evidence="4" id="KW-0804">Transcription</keyword>
<feature type="domain" description="BHLH" evidence="6">
    <location>
        <begin position="340"/>
        <end position="390"/>
    </location>
</feature>
<dbReference type="FunFam" id="4.10.280.10:FF:000021">
    <property type="entry name" value="Transcription factor bHLH130 family"/>
    <property type="match status" value="1"/>
</dbReference>
<evidence type="ECO:0000256" key="5">
    <source>
        <dbReference type="ARBA" id="ARBA00023242"/>
    </source>
</evidence>
<protein>
    <recommendedName>
        <fullName evidence="6">BHLH domain-containing protein</fullName>
    </recommendedName>
</protein>
<dbReference type="Proteomes" id="UP001159364">
    <property type="component" value="Linkage Group LG08"/>
</dbReference>
<comment type="caution">
    <text evidence="7">The sequence shown here is derived from an EMBL/GenBank/DDBJ whole genome shotgun (WGS) entry which is preliminary data.</text>
</comment>
<dbReference type="Gene3D" id="4.10.280.10">
    <property type="entry name" value="Helix-loop-helix DNA-binding domain"/>
    <property type="match status" value="1"/>
</dbReference>
<dbReference type="GO" id="GO:0000978">
    <property type="term" value="F:RNA polymerase II cis-regulatory region sequence-specific DNA binding"/>
    <property type="evidence" value="ECO:0007669"/>
    <property type="project" value="TreeGrafter"/>
</dbReference>
<dbReference type="InterPro" id="IPR011598">
    <property type="entry name" value="bHLH_dom"/>
</dbReference>
<sequence>MSLLYGQSFIYPEGELRKNQDFMEFNHHHYHQQEQQQHNSGLMSYHSAPSSFFDSLVNGHGGGGGGNSVGFEDLNYFRYLIPEMDGGFGRFVQQTQSNGSGGSDFHDLQELGERPVIKQEVVADSQMVHQGVTVHVNNNSSATTRSSLTGSYSAMNSPSLEHPMQVKKTNIGNGSNLVRQNSSPAGLFSNLGVDSGLAVMGDVNPFRACNGTSGEAVPSTSRLSNHANFPSRPRILHKISETGDESFGACNSDVKDGKRHSISAFSKDSWDDNSLSLIQTVKNNDVNLFSSFNTSDNQNGQSGNGVNGLTHHLSLPKTSIEKLLHFQSSIPCKIRAKRGCATHPRSIAERVRRTRISERMRKLQELFPNIDKQTNTADMLDVAVEYIKDLQKRVEMLTDNRAKCTCSRKQKLCSPLE</sequence>
<dbReference type="AlphaFoldDB" id="A0AAV8UAZ3"/>
<dbReference type="InterPro" id="IPR045843">
    <property type="entry name" value="IND-like"/>
</dbReference>
<keyword evidence="3" id="KW-0238">DNA-binding</keyword>
<keyword evidence="8" id="KW-1185">Reference proteome</keyword>
<evidence type="ECO:0000313" key="8">
    <source>
        <dbReference type="Proteomes" id="UP001159364"/>
    </source>
</evidence>
<accession>A0AAV8UAZ3</accession>
<organism evidence="7 8">
    <name type="scientific">Erythroxylum novogranatense</name>
    <dbReference type="NCBI Taxonomy" id="1862640"/>
    <lineage>
        <taxon>Eukaryota</taxon>
        <taxon>Viridiplantae</taxon>
        <taxon>Streptophyta</taxon>
        <taxon>Embryophyta</taxon>
        <taxon>Tracheophyta</taxon>
        <taxon>Spermatophyta</taxon>
        <taxon>Magnoliopsida</taxon>
        <taxon>eudicotyledons</taxon>
        <taxon>Gunneridae</taxon>
        <taxon>Pentapetalae</taxon>
        <taxon>rosids</taxon>
        <taxon>fabids</taxon>
        <taxon>Malpighiales</taxon>
        <taxon>Erythroxylaceae</taxon>
        <taxon>Erythroxylum</taxon>
    </lineage>
</organism>
<evidence type="ECO:0000313" key="7">
    <source>
        <dbReference type="EMBL" id="KAJ8899214.1"/>
    </source>
</evidence>
<keyword evidence="5" id="KW-0539">Nucleus</keyword>
<gene>
    <name evidence="7" type="ORF">K2173_012390</name>
</gene>
<dbReference type="EMBL" id="JAIWQS010000008">
    <property type="protein sequence ID" value="KAJ8899214.1"/>
    <property type="molecule type" value="Genomic_DNA"/>
</dbReference>
<evidence type="ECO:0000256" key="4">
    <source>
        <dbReference type="ARBA" id="ARBA00023163"/>
    </source>
</evidence>
<dbReference type="SMART" id="SM00353">
    <property type="entry name" value="HLH"/>
    <property type="match status" value="1"/>
</dbReference>
<dbReference type="PANTHER" id="PTHR16223:SF345">
    <property type="entry name" value="TRANSCRIPTION FACTOR BHLH130-LIKE"/>
    <property type="match status" value="1"/>
</dbReference>
<dbReference type="GO" id="GO:0046983">
    <property type="term" value="F:protein dimerization activity"/>
    <property type="evidence" value="ECO:0007669"/>
    <property type="project" value="InterPro"/>
</dbReference>
<keyword evidence="2" id="KW-0805">Transcription regulation</keyword>
<dbReference type="PROSITE" id="PS50888">
    <property type="entry name" value="BHLH"/>
    <property type="match status" value="1"/>
</dbReference>
<evidence type="ECO:0000256" key="1">
    <source>
        <dbReference type="ARBA" id="ARBA00004123"/>
    </source>
</evidence>
<dbReference type="InterPro" id="IPR036638">
    <property type="entry name" value="HLH_DNA-bd_sf"/>
</dbReference>
<evidence type="ECO:0000256" key="2">
    <source>
        <dbReference type="ARBA" id="ARBA00023015"/>
    </source>
</evidence>
<dbReference type="GO" id="GO:0005634">
    <property type="term" value="C:nucleus"/>
    <property type="evidence" value="ECO:0007669"/>
    <property type="project" value="UniProtKB-SubCell"/>
</dbReference>
<dbReference type="GO" id="GO:0000981">
    <property type="term" value="F:DNA-binding transcription factor activity, RNA polymerase II-specific"/>
    <property type="evidence" value="ECO:0007669"/>
    <property type="project" value="TreeGrafter"/>
</dbReference>
<dbReference type="PANTHER" id="PTHR16223">
    <property type="entry name" value="TRANSCRIPTION FACTOR BHLH83-RELATED"/>
    <property type="match status" value="1"/>
</dbReference>
<evidence type="ECO:0000259" key="6">
    <source>
        <dbReference type="PROSITE" id="PS50888"/>
    </source>
</evidence>
<proteinExistence type="predicted"/>
<dbReference type="SUPFAM" id="SSF47459">
    <property type="entry name" value="HLH, helix-loop-helix DNA-binding domain"/>
    <property type="match status" value="1"/>
</dbReference>
<name>A0AAV8UAZ3_9ROSI</name>
<evidence type="ECO:0000256" key="3">
    <source>
        <dbReference type="ARBA" id="ARBA00023125"/>
    </source>
</evidence>
<reference evidence="7 8" key="1">
    <citation type="submission" date="2021-09" db="EMBL/GenBank/DDBJ databases">
        <title>Genomic insights and catalytic innovation underlie evolution of tropane alkaloids biosynthesis.</title>
        <authorList>
            <person name="Wang Y.-J."/>
            <person name="Tian T."/>
            <person name="Huang J.-P."/>
            <person name="Huang S.-X."/>
        </authorList>
    </citation>
    <scope>NUCLEOTIDE SEQUENCE [LARGE SCALE GENOMIC DNA]</scope>
    <source>
        <strain evidence="7">KIB-2018</strain>
        <tissue evidence="7">Leaf</tissue>
    </source>
</reference>
<dbReference type="Pfam" id="PF00010">
    <property type="entry name" value="HLH"/>
    <property type="match status" value="1"/>
</dbReference>
<comment type="subcellular location">
    <subcellularLocation>
        <location evidence="1">Nucleus</location>
    </subcellularLocation>
</comment>